<sequence length="330" mass="37890">MYYLSLAALSLKKFSLNFVFKYDGDGVSYFPKLTSGLNLLSVRNSSSIVTFNCENCIISEDCVLNWTSLKYLTLKSLFLWDEHIKQIISNFLQLESLELHQFCGLSRLHMTSPKCRRLQLTHHDHPYRDWYSFEGDTCCLEIIAPYVEHLTICGVLSHTQIKLWDLFSLNNANFNLYCDEYDEMDVNIEKDLFVSVRCANELVLSSRFIKEISNLTLEEEDVSLPLMECSCLTISSCISKLSFPMLDNLLRSTNNLENLMIFPNTANVKVMPFCSRTHRSDATELNQFLKFLLEHAINLYKLYLLAFPTTSISAIISLGSVSHNVLDTDV</sequence>
<evidence type="ECO:0000313" key="2">
    <source>
        <dbReference type="Proteomes" id="UP000824120"/>
    </source>
</evidence>
<dbReference type="Proteomes" id="UP000824120">
    <property type="component" value="Chromosome 7"/>
</dbReference>
<dbReference type="EMBL" id="JACXVP010000007">
    <property type="protein sequence ID" value="KAG5595030.1"/>
    <property type="molecule type" value="Genomic_DNA"/>
</dbReference>
<name>A0A9J5Y7N0_SOLCO</name>
<organism evidence="1 2">
    <name type="scientific">Solanum commersonii</name>
    <name type="common">Commerson's wild potato</name>
    <name type="synonym">Commerson's nightshade</name>
    <dbReference type="NCBI Taxonomy" id="4109"/>
    <lineage>
        <taxon>Eukaryota</taxon>
        <taxon>Viridiplantae</taxon>
        <taxon>Streptophyta</taxon>
        <taxon>Embryophyta</taxon>
        <taxon>Tracheophyta</taxon>
        <taxon>Spermatophyta</taxon>
        <taxon>Magnoliopsida</taxon>
        <taxon>eudicotyledons</taxon>
        <taxon>Gunneridae</taxon>
        <taxon>Pentapetalae</taxon>
        <taxon>asterids</taxon>
        <taxon>lamiids</taxon>
        <taxon>Solanales</taxon>
        <taxon>Solanaceae</taxon>
        <taxon>Solanoideae</taxon>
        <taxon>Solaneae</taxon>
        <taxon>Solanum</taxon>
    </lineage>
</organism>
<accession>A0A9J5Y7N0</accession>
<gene>
    <name evidence="1" type="ORF">H5410_036262</name>
</gene>
<dbReference type="AlphaFoldDB" id="A0A9J5Y7N0"/>
<reference evidence="1 2" key="1">
    <citation type="submission" date="2020-09" db="EMBL/GenBank/DDBJ databases">
        <title>De no assembly of potato wild relative species, Solanum commersonii.</title>
        <authorList>
            <person name="Cho K."/>
        </authorList>
    </citation>
    <scope>NUCLEOTIDE SEQUENCE [LARGE SCALE GENOMIC DNA]</scope>
    <source>
        <strain evidence="1">LZ3.2</strain>
        <tissue evidence="1">Leaf</tissue>
    </source>
</reference>
<proteinExistence type="predicted"/>
<evidence type="ECO:0000313" key="1">
    <source>
        <dbReference type="EMBL" id="KAG5595030.1"/>
    </source>
</evidence>
<dbReference type="OrthoDB" id="1300531at2759"/>
<comment type="caution">
    <text evidence="1">The sequence shown here is derived from an EMBL/GenBank/DDBJ whole genome shotgun (WGS) entry which is preliminary data.</text>
</comment>
<keyword evidence="2" id="KW-1185">Reference proteome</keyword>
<protein>
    <submittedName>
        <fullName evidence="1">Uncharacterized protein</fullName>
    </submittedName>
</protein>